<feature type="transmembrane region" description="Helical" evidence="7">
    <location>
        <begin position="145"/>
        <end position="165"/>
    </location>
</feature>
<dbReference type="PANTHER" id="PTHR30460:SF0">
    <property type="entry name" value="MODERATE CONDUCTANCE MECHANOSENSITIVE CHANNEL YBIO"/>
    <property type="match status" value="1"/>
</dbReference>
<comment type="subcellular location">
    <subcellularLocation>
        <location evidence="1">Cell membrane</location>
        <topology evidence="1">Multi-pass membrane protein</topology>
    </subcellularLocation>
</comment>
<evidence type="ECO:0000256" key="6">
    <source>
        <dbReference type="ARBA" id="ARBA00023136"/>
    </source>
</evidence>
<protein>
    <submittedName>
        <fullName evidence="10">Mechanosensitive ion channel family protein</fullName>
    </submittedName>
</protein>
<dbReference type="GO" id="GO:0008381">
    <property type="term" value="F:mechanosensitive monoatomic ion channel activity"/>
    <property type="evidence" value="ECO:0007669"/>
    <property type="project" value="InterPro"/>
</dbReference>
<dbReference type="SUPFAM" id="SSF50182">
    <property type="entry name" value="Sm-like ribonucleoproteins"/>
    <property type="match status" value="1"/>
</dbReference>
<dbReference type="SUPFAM" id="SSF82861">
    <property type="entry name" value="Mechanosensitive channel protein MscS (YggB), transmembrane region"/>
    <property type="match status" value="1"/>
</dbReference>
<dbReference type="Proteomes" id="UP000332515">
    <property type="component" value="Unassembled WGS sequence"/>
</dbReference>
<sequence length="457" mass="49024">MLVILISLVCIVHRRMISHILVAPGSTINPLIRGLARIWWLIAVAYFLLGWGLRCVNVLLGIKGGSGLVTTPLMLLVVGFIGYGVARLVLAKIVKQSTVLRVGTGAQARRLRDYLDLAYDAAAWIIVFLCFVDLARAWGVTFESGGFGSIIVKVGLILVAGAILYDGVRIAIDRKLAVEGGMGAIYADDGEDDEAPIRTGKSRIATLLPLIRVFVLSIIASLIVMMVLSELGVQVAPLLAGASIFGLAIGFGSQTLVHDVLSGAFFLVDDAFRVGEYVDLGGGIKGTVEKISIRSFQLRHQNGPLHTIQFGNIKQVTNFSRDWALSKIPFQFALGTDIEKVRKIVKRVGQELATDPATAHLFLMPLKSQGVSQVSGNGVTVRVKFMTSPMDTSMATRMVLARLHEAFLEAKLEFPNNAMTVRIENSGPALTPEQEQQAVAAAIAQQQGAAAALATPG</sequence>
<evidence type="ECO:0000256" key="7">
    <source>
        <dbReference type="SAM" id="Phobius"/>
    </source>
</evidence>
<keyword evidence="5 7" id="KW-1133">Transmembrane helix</keyword>
<dbReference type="AlphaFoldDB" id="A0A6A7Y7B1"/>
<dbReference type="InterPro" id="IPR045276">
    <property type="entry name" value="YbiO_bact"/>
</dbReference>
<dbReference type="InterPro" id="IPR010920">
    <property type="entry name" value="LSM_dom_sf"/>
</dbReference>
<reference evidence="10 11" key="1">
    <citation type="submission" date="2019-09" db="EMBL/GenBank/DDBJ databases">
        <title>Segnochrobactrum spirostomi gen. nov., sp. nov., isolated from the ciliate Spirostomum cf. yagiui and description of a novel family, Segnochrobactraceae fam. nov. within the order Rhizobiales of the class Alphaproteobacteria.</title>
        <authorList>
            <person name="Akter S."/>
            <person name="Shazib S.U.A."/>
            <person name="Shin M.K."/>
        </authorList>
    </citation>
    <scope>NUCLEOTIDE SEQUENCE [LARGE SCALE GENOMIC DNA]</scope>
    <source>
        <strain evidence="10 11">Sp-1</strain>
    </source>
</reference>
<feature type="transmembrane region" description="Helical" evidence="7">
    <location>
        <begin position="38"/>
        <end position="62"/>
    </location>
</feature>
<evidence type="ECO:0000256" key="4">
    <source>
        <dbReference type="ARBA" id="ARBA00022692"/>
    </source>
</evidence>
<dbReference type="InterPro" id="IPR006685">
    <property type="entry name" value="MscS_channel_2nd"/>
</dbReference>
<organism evidence="10 11">
    <name type="scientific">Segnochrobactrum spirostomi</name>
    <dbReference type="NCBI Taxonomy" id="2608987"/>
    <lineage>
        <taxon>Bacteria</taxon>
        <taxon>Pseudomonadati</taxon>
        <taxon>Pseudomonadota</taxon>
        <taxon>Alphaproteobacteria</taxon>
        <taxon>Hyphomicrobiales</taxon>
        <taxon>Segnochrobactraceae</taxon>
        <taxon>Segnochrobactrum</taxon>
    </lineage>
</organism>
<keyword evidence="4 7" id="KW-0812">Transmembrane</keyword>
<proteinExistence type="inferred from homology"/>
<feature type="transmembrane region" description="Helical" evidence="7">
    <location>
        <begin position="68"/>
        <end position="90"/>
    </location>
</feature>
<dbReference type="EMBL" id="VWNA01000001">
    <property type="protein sequence ID" value="MQT13991.1"/>
    <property type="molecule type" value="Genomic_DNA"/>
</dbReference>
<evidence type="ECO:0000259" key="8">
    <source>
        <dbReference type="Pfam" id="PF00924"/>
    </source>
</evidence>
<feature type="domain" description="Mechanosensitive ion channel MscS" evidence="8">
    <location>
        <begin position="255"/>
        <end position="321"/>
    </location>
</feature>
<evidence type="ECO:0000313" key="11">
    <source>
        <dbReference type="Proteomes" id="UP000332515"/>
    </source>
</evidence>
<keyword evidence="11" id="KW-1185">Reference proteome</keyword>
<dbReference type="InterPro" id="IPR011014">
    <property type="entry name" value="MscS_channel_TM-2"/>
</dbReference>
<dbReference type="Pfam" id="PF00924">
    <property type="entry name" value="MS_channel_2nd"/>
    <property type="match status" value="1"/>
</dbReference>
<dbReference type="RefSeq" id="WP_153483799.1">
    <property type="nucleotide sequence ID" value="NZ_VWNA01000001.1"/>
</dbReference>
<feature type="domain" description="Mechanosensitive ion channel transmembrane helices 2/3" evidence="9">
    <location>
        <begin position="218"/>
        <end position="254"/>
    </location>
</feature>
<evidence type="ECO:0000259" key="9">
    <source>
        <dbReference type="Pfam" id="PF21088"/>
    </source>
</evidence>
<evidence type="ECO:0000256" key="3">
    <source>
        <dbReference type="ARBA" id="ARBA00022475"/>
    </source>
</evidence>
<dbReference type="Gene3D" id="1.10.287.1260">
    <property type="match status" value="1"/>
</dbReference>
<feature type="transmembrane region" description="Helical" evidence="7">
    <location>
        <begin position="207"/>
        <end position="228"/>
    </location>
</feature>
<evidence type="ECO:0000256" key="5">
    <source>
        <dbReference type="ARBA" id="ARBA00022989"/>
    </source>
</evidence>
<dbReference type="GO" id="GO:0005886">
    <property type="term" value="C:plasma membrane"/>
    <property type="evidence" value="ECO:0007669"/>
    <property type="project" value="UniProtKB-SubCell"/>
</dbReference>
<dbReference type="SUPFAM" id="SSF82689">
    <property type="entry name" value="Mechanosensitive channel protein MscS (YggB), C-terminal domain"/>
    <property type="match status" value="1"/>
</dbReference>
<dbReference type="FunFam" id="2.30.30.60:FF:000001">
    <property type="entry name" value="MscS Mechanosensitive ion channel"/>
    <property type="match status" value="1"/>
</dbReference>
<dbReference type="Gene3D" id="3.30.70.100">
    <property type="match status" value="1"/>
</dbReference>
<dbReference type="InterPro" id="IPR023408">
    <property type="entry name" value="MscS_beta-dom_sf"/>
</dbReference>
<evidence type="ECO:0000256" key="1">
    <source>
        <dbReference type="ARBA" id="ARBA00004651"/>
    </source>
</evidence>
<evidence type="ECO:0000256" key="2">
    <source>
        <dbReference type="ARBA" id="ARBA00008017"/>
    </source>
</evidence>
<comment type="similarity">
    <text evidence="2">Belongs to the MscS (TC 1.A.23) family.</text>
</comment>
<dbReference type="InterPro" id="IPR049142">
    <property type="entry name" value="MS_channel_1st"/>
</dbReference>
<name>A0A6A7Y7B1_9HYPH</name>
<dbReference type="Gene3D" id="2.30.30.60">
    <property type="match status" value="1"/>
</dbReference>
<feature type="transmembrane region" description="Helical" evidence="7">
    <location>
        <begin position="117"/>
        <end position="139"/>
    </location>
</feature>
<evidence type="ECO:0000313" key="10">
    <source>
        <dbReference type="EMBL" id="MQT13991.1"/>
    </source>
</evidence>
<keyword evidence="3" id="KW-1003">Cell membrane</keyword>
<gene>
    <name evidence="10" type="ORF">F0357_15345</name>
</gene>
<accession>A0A6A7Y7B1</accession>
<keyword evidence="6 7" id="KW-0472">Membrane</keyword>
<dbReference type="PANTHER" id="PTHR30460">
    <property type="entry name" value="MODERATE CONDUCTANCE MECHANOSENSITIVE CHANNEL YBIO"/>
    <property type="match status" value="1"/>
</dbReference>
<comment type="caution">
    <text evidence="10">The sequence shown here is derived from an EMBL/GenBank/DDBJ whole genome shotgun (WGS) entry which is preliminary data.</text>
</comment>
<dbReference type="InterPro" id="IPR011066">
    <property type="entry name" value="MscS_channel_C_sf"/>
</dbReference>
<dbReference type="Pfam" id="PF21088">
    <property type="entry name" value="MS_channel_1st"/>
    <property type="match status" value="1"/>
</dbReference>